<dbReference type="SUPFAM" id="SSF52540">
    <property type="entry name" value="P-loop containing nucleoside triphosphate hydrolases"/>
    <property type="match status" value="1"/>
</dbReference>
<protein>
    <submittedName>
        <fullName evidence="8">FtsK/SpoIIIE domain-containing protein</fullName>
    </submittedName>
</protein>
<evidence type="ECO:0000256" key="4">
    <source>
        <dbReference type="PROSITE-ProRule" id="PRU00289"/>
    </source>
</evidence>
<dbReference type="InterPro" id="IPR027417">
    <property type="entry name" value="P-loop_NTPase"/>
</dbReference>
<gene>
    <name evidence="8" type="ORF">GCM10022399_37570</name>
</gene>
<evidence type="ECO:0000256" key="1">
    <source>
        <dbReference type="ARBA" id="ARBA00022553"/>
    </source>
</evidence>
<evidence type="ECO:0000313" key="9">
    <source>
        <dbReference type="Proteomes" id="UP001501468"/>
    </source>
</evidence>
<feature type="domain" description="FtsK" evidence="7">
    <location>
        <begin position="628"/>
        <end position="820"/>
    </location>
</feature>
<feature type="region of interest" description="Disordered" evidence="5">
    <location>
        <begin position="151"/>
        <end position="170"/>
    </location>
</feature>
<dbReference type="EMBL" id="BAABDC010000008">
    <property type="protein sequence ID" value="GAA3717474.1"/>
    <property type="molecule type" value="Genomic_DNA"/>
</dbReference>
<dbReference type="Pfam" id="PF16697">
    <property type="entry name" value="Yop-YscD_cpl"/>
    <property type="match status" value="1"/>
</dbReference>
<dbReference type="SMART" id="SM00240">
    <property type="entry name" value="FHA"/>
    <property type="match status" value="1"/>
</dbReference>
<dbReference type="InterPro" id="IPR050206">
    <property type="entry name" value="FtsK/SpoIIIE/SftA"/>
</dbReference>
<dbReference type="PANTHER" id="PTHR22683">
    <property type="entry name" value="SPORULATION PROTEIN RELATED"/>
    <property type="match status" value="1"/>
</dbReference>
<keyword evidence="9" id="KW-1185">Reference proteome</keyword>
<keyword evidence="1" id="KW-0597">Phosphoprotein</keyword>
<dbReference type="InterPro" id="IPR002543">
    <property type="entry name" value="FtsK_dom"/>
</dbReference>
<feature type="compositionally biased region" description="Basic and acidic residues" evidence="5">
    <location>
        <begin position="151"/>
        <end position="165"/>
    </location>
</feature>
<sequence>MHLTMTVIDTRHAGTAPRQVVIEAASGTRFGDVRSLLSNCVGVPDCGFRIEGRTVVDADVLGAAPLLQGALLTVACPDDPVPSRPGRGAVELRVAGGVGAGRVCRLGRGQHVLGRAASADVRLDDAGVSRSHAVMDVTAEGVTVRDLEPTNRSRLDGSELPHEGARVSPGQRLTVGSTTLVLGQPDVQGGFHEVVDGEVHIHRPPRFRDGNGPEFVTFPGHPSRPDHQRLPLLASLAPVLVSAGLAIALSSPTLLLFALLSPVMLLGQWWSDRRAGRKSYRRLVRDHTAVIAQARTDLDRAAVADAARRHQRHPDLGVLEAVVRRRGTRLWERRPRDDDHLVVRVGTATQPAEVQVDGPVPEGPPWTEGLPALVDLARCGIAGIAGRREHTLSVAGAIVAQAATWHTPRHLALYVLVDTEHHGADWRWATHLPHLSDDILSGARVVAGPGDVARLVAGLRVLVGGRLSAAEAPARPDGRPSPDLLVVLDGASAMRALPGIAELLRDGPRAGVVFVCIDRDITSLPAETKVSLDVCATGEEAILREDGRTIPEVVPDLPSPGWLEGVCRAMAPFVDATPETGQAALPRVVSFVDLHRAAGLDPTTAEGVVRSWARSTGRPVTLLGRTSDGPLTVDLSVDGPHVLIGGTTGSGKSELLQALVTGLAVTNRPDELTFVLVDYKGGSAFSHCARLPHTVGLVTDLDAHLTGRALTSLDAEMKRRERLFAQASVRDLDDYRRAASVCPELPPLARLVIVVDEFKALADEFPDFITGLVRVAALGRSLGLHLVLATQRPAGIVSADMRANVACRIALRVRDRADSEDVVDAADAASIDPRAPGRACLRVGDRGLSTVQTAYLGRPMSQAVGPTDRGRVVVRDLSVPALAPHDEPGRDAPDQPTELQTVVAAAIAAAHLLDLDPSTPPWLPPLPTAVSVADLRAAIGSSGPADADGAPLALVDDPVHQRRELFYWRHEELGHLGIAGGPRSGRSTALVTLALGIADTAAARDVHVHVLQGATGPCAELARLHCVGTVTDAGDPGLSTRLISRLLRLVDREETGPVRTVVLVDGWESLEESLSGIDHGAPVDDLHRLLRDGPAAGVRFAVTGGRAILSGRLPGLLEHRLVLPMPDPLDLTLAGVSPSLATTPRPPGRAVDLQTGRELQLALPGAGDPDGAVADAVARATVRDGSSATGESCSSPAQRTSPWRITALPERVAVDAMPASTADLWLGLGGDDAAPVSLPLGRGRGRVLVAGPHRSGRSSALATIGEGLVGQGRHVATVCPRRSPLSSWTVAHGCLLLTQLDADELVAARRADPDLCVLIDDGELVDGSPVERALLEMARLVDTTDGVIVLAAELTRANGSFRGLVPEVSRDGVGVLLGAGSPADGDVLGVRLQPDTVRRAGRGHLVVDGRATALQVALLDLQPQLPAPSRDAARARARAC</sequence>
<keyword evidence="3 4" id="KW-0067">ATP-binding</keyword>
<comment type="caution">
    <text evidence="8">The sequence shown here is derived from an EMBL/GenBank/DDBJ whole genome shotgun (WGS) entry which is preliminary data.</text>
</comment>
<dbReference type="SUPFAM" id="SSF49879">
    <property type="entry name" value="SMAD/FHA domain"/>
    <property type="match status" value="1"/>
</dbReference>
<dbReference type="InterPro" id="IPR003593">
    <property type="entry name" value="AAA+_ATPase"/>
</dbReference>
<evidence type="ECO:0000256" key="2">
    <source>
        <dbReference type="ARBA" id="ARBA00022741"/>
    </source>
</evidence>
<evidence type="ECO:0000259" key="6">
    <source>
        <dbReference type="PROSITE" id="PS50006"/>
    </source>
</evidence>
<dbReference type="Gene3D" id="3.40.50.300">
    <property type="entry name" value="P-loop containing nucleotide triphosphate hydrolases"/>
    <property type="match status" value="4"/>
</dbReference>
<dbReference type="InterPro" id="IPR032030">
    <property type="entry name" value="YscD_cytoplasmic_dom"/>
</dbReference>
<organism evidence="8 9">
    <name type="scientific">Terrabacter ginsenosidimutans</name>
    <dbReference type="NCBI Taxonomy" id="490575"/>
    <lineage>
        <taxon>Bacteria</taxon>
        <taxon>Bacillati</taxon>
        <taxon>Actinomycetota</taxon>
        <taxon>Actinomycetes</taxon>
        <taxon>Micrococcales</taxon>
        <taxon>Intrasporangiaceae</taxon>
        <taxon>Terrabacter</taxon>
    </lineage>
</organism>
<dbReference type="PANTHER" id="PTHR22683:SF1">
    <property type="entry name" value="TYPE VII SECRETION SYSTEM PROTEIN ESSC"/>
    <property type="match status" value="1"/>
</dbReference>
<feature type="binding site" evidence="4">
    <location>
        <begin position="646"/>
        <end position="653"/>
    </location>
    <ligand>
        <name>ATP</name>
        <dbReference type="ChEBI" id="CHEBI:30616"/>
    </ligand>
</feature>
<dbReference type="Proteomes" id="UP001501468">
    <property type="component" value="Unassembled WGS sequence"/>
</dbReference>
<proteinExistence type="predicted"/>
<dbReference type="CDD" id="cd00060">
    <property type="entry name" value="FHA"/>
    <property type="match status" value="1"/>
</dbReference>
<dbReference type="Gene3D" id="2.60.200.20">
    <property type="match status" value="1"/>
</dbReference>
<evidence type="ECO:0000313" key="8">
    <source>
        <dbReference type="EMBL" id="GAA3717474.1"/>
    </source>
</evidence>
<reference evidence="9" key="1">
    <citation type="journal article" date="2019" name="Int. J. Syst. Evol. Microbiol.">
        <title>The Global Catalogue of Microorganisms (GCM) 10K type strain sequencing project: providing services to taxonomists for standard genome sequencing and annotation.</title>
        <authorList>
            <consortium name="The Broad Institute Genomics Platform"/>
            <consortium name="The Broad Institute Genome Sequencing Center for Infectious Disease"/>
            <person name="Wu L."/>
            <person name="Ma J."/>
        </authorList>
    </citation>
    <scope>NUCLEOTIDE SEQUENCE [LARGE SCALE GENOMIC DNA]</scope>
    <source>
        <strain evidence="9">JCM 17125</strain>
    </source>
</reference>
<evidence type="ECO:0000259" key="7">
    <source>
        <dbReference type="PROSITE" id="PS50901"/>
    </source>
</evidence>
<dbReference type="CDD" id="cd01127">
    <property type="entry name" value="TrwB_TraG_TraD_VirD4"/>
    <property type="match status" value="1"/>
</dbReference>
<accession>A0ABP7EDY1</accession>
<dbReference type="InterPro" id="IPR008984">
    <property type="entry name" value="SMAD_FHA_dom_sf"/>
</dbReference>
<name>A0ABP7EDY1_9MICO</name>
<dbReference type="PROSITE" id="PS50901">
    <property type="entry name" value="FTSK"/>
    <property type="match status" value="1"/>
</dbReference>
<evidence type="ECO:0000256" key="5">
    <source>
        <dbReference type="SAM" id="MobiDB-lite"/>
    </source>
</evidence>
<dbReference type="Pfam" id="PF01580">
    <property type="entry name" value="FtsK_SpoIIIE"/>
    <property type="match status" value="2"/>
</dbReference>
<evidence type="ECO:0000256" key="3">
    <source>
        <dbReference type="ARBA" id="ARBA00022840"/>
    </source>
</evidence>
<dbReference type="SMART" id="SM00382">
    <property type="entry name" value="AAA"/>
    <property type="match status" value="3"/>
</dbReference>
<dbReference type="RefSeq" id="WP_344950275.1">
    <property type="nucleotide sequence ID" value="NZ_BAABDC010000008.1"/>
</dbReference>
<feature type="domain" description="FHA" evidence="6">
    <location>
        <begin position="111"/>
        <end position="160"/>
    </location>
</feature>
<dbReference type="PROSITE" id="PS50006">
    <property type="entry name" value="FHA_DOMAIN"/>
    <property type="match status" value="1"/>
</dbReference>
<dbReference type="InterPro" id="IPR000253">
    <property type="entry name" value="FHA_dom"/>
</dbReference>
<keyword evidence="2 4" id="KW-0547">Nucleotide-binding</keyword>